<evidence type="ECO:0000256" key="8">
    <source>
        <dbReference type="ARBA" id="ARBA00022990"/>
    </source>
</evidence>
<protein>
    <recommendedName>
        <fullName evidence="14">START domain-containing protein 10</fullName>
    </recommendedName>
    <alternativeName>
        <fullName evidence="15">PCTP-like protein</fullName>
    </alternativeName>
    <alternativeName>
        <fullName evidence="16">StAR-related lipid transfer protein 10</fullName>
    </alternativeName>
</protein>
<dbReference type="InterPro" id="IPR041951">
    <property type="entry name" value="STARD10_START"/>
</dbReference>
<name>A0A8D8V6S5_9HEMI</name>
<keyword evidence="10" id="KW-0969">Cilium</keyword>
<evidence type="ECO:0000256" key="15">
    <source>
        <dbReference type="ARBA" id="ARBA00076937"/>
    </source>
</evidence>
<dbReference type="PANTHER" id="PTHR19308:SF14">
    <property type="entry name" value="START DOMAIN-CONTAINING PROTEIN"/>
    <property type="match status" value="1"/>
</dbReference>
<dbReference type="GO" id="GO:0031514">
    <property type="term" value="C:motile cilium"/>
    <property type="evidence" value="ECO:0007669"/>
    <property type="project" value="UniProtKB-SubCell"/>
</dbReference>
<evidence type="ECO:0000256" key="16">
    <source>
        <dbReference type="ARBA" id="ARBA00080073"/>
    </source>
</evidence>
<accession>A0A8D8V6S5</accession>
<evidence type="ECO:0000256" key="4">
    <source>
        <dbReference type="ARBA" id="ARBA00022448"/>
    </source>
</evidence>
<evidence type="ECO:0000256" key="3">
    <source>
        <dbReference type="ARBA" id="ARBA00004496"/>
    </source>
</evidence>
<evidence type="ECO:0000259" key="18">
    <source>
        <dbReference type="PROSITE" id="PS50848"/>
    </source>
</evidence>
<evidence type="ECO:0000256" key="9">
    <source>
        <dbReference type="ARBA" id="ARBA00023055"/>
    </source>
</evidence>
<feature type="compositionally biased region" description="Basic residues" evidence="17">
    <location>
        <begin position="342"/>
        <end position="357"/>
    </location>
</feature>
<evidence type="ECO:0000256" key="5">
    <source>
        <dbReference type="ARBA" id="ARBA00022490"/>
    </source>
</evidence>
<dbReference type="CDD" id="cd08871">
    <property type="entry name" value="START_STARD10-like"/>
    <property type="match status" value="1"/>
</dbReference>
<keyword evidence="13" id="KW-0966">Cell projection</keyword>
<dbReference type="GO" id="GO:0016020">
    <property type="term" value="C:membrane"/>
    <property type="evidence" value="ECO:0007669"/>
    <property type="project" value="UniProtKB-SubCell"/>
</dbReference>
<feature type="domain" description="START" evidence="18">
    <location>
        <begin position="23"/>
        <end position="214"/>
    </location>
</feature>
<comment type="subcellular location">
    <subcellularLocation>
        <location evidence="1">Cell projection</location>
        <location evidence="1">Cilium</location>
        <location evidence="1">Flagellum</location>
    </subcellularLocation>
    <subcellularLocation>
        <location evidence="3">Cytoplasm</location>
    </subcellularLocation>
    <subcellularLocation>
        <location evidence="2">Membrane</location>
    </subcellularLocation>
</comment>
<evidence type="ECO:0000313" key="19">
    <source>
        <dbReference type="EMBL" id="CAG6720066.1"/>
    </source>
</evidence>
<evidence type="ECO:0000256" key="7">
    <source>
        <dbReference type="ARBA" id="ARBA00022846"/>
    </source>
</evidence>
<dbReference type="EMBL" id="HBUF01359816">
    <property type="protein sequence ID" value="CAG6720066.1"/>
    <property type="molecule type" value="Transcribed_RNA"/>
</dbReference>
<dbReference type="Pfam" id="PF01852">
    <property type="entry name" value="START"/>
    <property type="match status" value="1"/>
</dbReference>
<evidence type="ECO:0000256" key="10">
    <source>
        <dbReference type="ARBA" id="ARBA00023069"/>
    </source>
</evidence>
<keyword evidence="9" id="KW-0445">Lipid transport</keyword>
<dbReference type="InterPro" id="IPR051213">
    <property type="entry name" value="START_lipid_transfer"/>
</dbReference>
<dbReference type="GO" id="GO:0008289">
    <property type="term" value="F:lipid binding"/>
    <property type="evidence" value="ECO:0007669"/>
    <property type="project" value="UniProtKB-KW"/>
</dbReference>
<dbReference type="PROSITE" id="PS50848">
    <property type="entry name" value="START"/>
    <property type="match status" value="1"/>
</dbReference>
<evidence type="ECO:0000256" key="12">
    <source>
        <dbReference type="ARBA" id="ARBA00023136"/>
    </source>
</evidence>
<feature type="compositionally biased region" description="Polar residues" evidence="17">
    <location>
        <begin position="238"/>
        <end position="253"/>
    </location>
</feature>
<evidence type="ECO:0000256" key="6">
    <source>
        <dbReference type="ARBA" id="ARBA00022553"/>
    </source>
</evidence>
<dbReference type="GO" id="GO:0005829">
    <property type="term" value="C:cytosol"/>
    <property type="evidence" value="ECO:0007669"/>
    <property type="project" value="UniProtKB-ARBA"/>
</dbReference>
<dbReference type="GO" id="GO:0006869">
    <property type="term" value="P:lipid transport"/>
    <property type="evidence" value="ECO:0007669"/>
    <property type="project" value="UniProtKB-KW"/>
</dbReference>
<keyword evidence="5" id="KW-0963">Cytoplasm</keyword>
<proteinExistence type="predicted"/>
<reference evidence="19" key="1">
    <citation type="submission" date="2021-05" db="EMBL/GenBank/DDBJ databases">
        <authorList>
            <person name="Alioto T."/>
            <person name="Alioto T."/>
            <person name="Gomez Garrido J."/>
        </authorList>
    </citation>
    <scope>NUCLEOTIDE SEQUENCE</scope>
</reference>
<dbReference type="EMBL" id="HBUF01070161">
    <property type="protein sequence ID" value="CAG6629231.1"/>
    <property type="molecule type" value="Transcribed_RNA"/>
</dbReference>
<keyword evidence="4" id="KW-0813">Transport</keyword>
<evidence type="ECO:0000256" key="2">
    <source>
        <dbReference type="ARBA" id="ARBA00004370"/>
    </source>
</evidence>
<dbReference type="EMBL" id="HBUF01359815">
    <property type="protein sequence ID" value="CAG6720064.1"/>
    <property type="molecule type" value="Transcribed_RNA"/>
</dbReference>
<evidence type="ECO:0000256" key="13">
    <source>
        <dbReference type="ARBA" id="ARBA00023273"/>
    </source>
</evidence>
<evidence type="ECO:0000256" key="11">
    <source>
        <dbReference type="ARBA" id="ARBA00023121"/>
    </source>
</evidence>
<dbReference type="InterPro" id="IPR002913">
    <property type="entry name" value="START_lipid-bd_dom"/>
</dbReference>
<evidence type="ECO:0000256" key="14">
    <source>
        <dbReference type="ARBA" id="ARBA00070345"/>
    </source>
</evidence>
<keyword evidence="12" id="KW-0472">Membrane</keyword>
<dbReference type="PANTHER" id="PTHR19308">
    <property type="entry name" value="PHOSPHATIDYLCHOLINE TRANSFER PROTEIN"/>
    <property type="match status" value="1"/>
</dbReference>
<dbReference type="InterPro" id="IPR023393">
    <property type="entry name" value="START-like_dom_sf"/>
</dbReference>
<keyword evidence="8" id="KW-0007">Acetylation</keyword>
<dbReference type="SUPFAM" id="SSF55961">
    <property type="entry name" value="Bet v1-like"/>
    <property type="match status" value="1"/>
</dbReference>
<feature type="region of interest" description="Disordered" evidence="17">
    <location>
        <begin position="238"/>
        <end position="357"/>
    </location>
</feature>
<keyword evidence="6" id="KW-0597">Phosphoprotein</keyword>
<evidence type="ECO:0000256" key="17">
    <source>
        <dbReference type="SAM" id="MobiDB-lite"/>
    </source>
</evidence>
<organism evidence="19">
    <name type="scientific">Cacopsylla melanoneura</name>
    <dbReference type="NCBI Taxonomy" id="428564"/>
    <lineage>
        <taxon>Eukaryota</taxon>
        <taxon>Metazoa</taxon>
        <taxon>Ecdysozoa</taxon>
        <taxon>Arthropoda</taxon>
        <taxon>Hexapoda</taxon>
        <taxon>Insecta</taxon>
        <taxon>Pterygota</taxon>
        <taxon>Neoptera</taxon>
        <taxon>Paraneoptera</taxon>
        <taxon>Hemiptera</taxon>
        <taxon>Sternorrhyncha</taxon>
        <taxon>Psylloidea</taxon>
        <taxon>Psyllidae</taxon>
        <taxon>Psyllinae</taxon>
        <taxon>Cacopsylla</taxon>
    </lineage>
</organism>
<sequence length="357" mass="40497">MQVGVVKIAEDEDFANLKKLVDDHDGWDLEYNKNDMQLYTRRLETEATNGKTDNSFKQLKVTAIFPEVEADIVYDVLHDPEYRKVWDTHMIDSVDIGNLNPNNDVGYYAMSCPTPMVNRDFVIQRSWLDLGKEKLILNHSVNHVDYPPRKGFVRATSYLTGFIVRTHNLGSWLGYVSWCDPQGNLPPWLVNKVTNIFGPKMIKNLLKASRNYFEWKCNNNPHFKPWIYPEQLQSPRISVQQCSPAPLPNTTEDVTPRKERRSSKVTSNHTTSTPGISASTYSNNKTLSQQDLPNSTYRTPSPAGSLTNHSSPSPNRPDLTPAPPTQSQSCPASPALTEKVPKKSKKLGFKMSFKKKK</sequence>
<evidence type="ECO:0000256" key="1">
    <source>
        <dbReference type="ARBA" id="ARBA00004230"/>
    </source>
</evidence>
<dbReference type="SMART" id="SM00234">
    <property type="entry name" value="START"/>
    <property type="match status" value="1"/>
</dbReference>
<keyword evidence="11" id="KW-0446">Lipid-binding</keyword>
<dbReference type="FunFam" id="3.30.530.20:FF:000008">
    <property type="entry name" value="START domain containing 10"/>
    <property type="match status" value="1"/>
</dbReference>
<dbReference type="EMBL" id="HBUF01359817">
    <property type="protein sequence ID" value="CAG6720068.1"/>
    <property type="molecule type" value="Transcribed_RNA"/>
</dbReference>
<dbReference type="EMBL" id="HBUF01359814">
    <property type="protein sequence ID" value="CAG6720062.1"/>
    <property type="molecule type" value="Transcribed_RNA"/>
</dbReference>
<keyword evidence="7" id="KW-0282">Flagellum</keyword>
<feature type="compositionally biased region" description="Polar residues" evidence="17">
    <location>
        <begin position="264"/>
        <end position="313"/>
    </location>
</feature>
<dbReference type="AlphaFoldDB" id="A0A8D8V6S5"/>
<dbReference type="Gene3D" id="3.30.530.20">
    <property type="match status" value="1"/>
</dbReference>